<evidence type="ECO:0000256" key="1">
    <source>
        <dbReference type="SAM" id="MobiDB-lite"/>
    </source>
</evidence>
<dbReference type="RefSeq" id="WP_131171393.1">
    <property type="nucleotide sequence ID" value="NZ_FXTL01000003.1"/>
</dbReference>
<dbReference type="AlphaFoldDB" id="A0A4V2JTB6"/>
<reference evidence="2 3" key="1">
    <citation type="submission" date="2019-01" db="EMBL/GenBank/DDBJ databases">
        <title>Lactibacter flavus gen. nov., sp. nov., a novel bacterium of the family Propionibacteriaceae isolated from raw milk and dairy products.</title>
        <authorList>
            <person name="Huptas C."/>
            <person name="Wenning M."/>
            <person name="Breitenwieser F."/>
            <person name="Doll E."/>
            <person name="Von Neubeck M."/>
            <person name="Busse H.-J."/>
            <person name="Scherer S."/>
        </authorList>
    </citation>
    <scope>NUCLEOTIDE SEQUENCE [LARGE SCALE GENOMIC DNA]</scope>
    <source>
        <strain evidence="2 3">DSM 22130</strain>
    </source>
</reference>
<dbReference type="Proteomes" id="UP000291933">
    <property type="component" value="Unassembled WGS sequence"/>
</dbReference>
<protein>
    <submittedName>
        <fullName evidence="2">Uncharacterized protein</fullName>
    </submittedName>
</protein>
<accession>A0A4V2JTB6</accession>
<dbReference type="SUPFAM" id="SSF53795">
    <property type="entry name" value="PEP carboxykinase-like"/>
    <property type="match status" value="1"/>
</dbReference>
<dbReference type="OrthoDB" id="3731741at2"/>
<keyword evidence="3" id="KW-1185">Reference proteome</keyword>
<proteinExistence type="predicted"/>
<evidence type="ECO:0000313" key="3">
    <source>
        <dbReference type="Proteomes" id="UP000291933"/>
    </source>
</evidence>
<comment type="caution">
    <text evidence="2">The sequence shown here is derived from an EMBL/GenBank/DDBJ whole genome shotgun (WGS) entry which is preliminary data.</text>
</comment>
<name>A0A4V2JTB6_PROTD</name>
<dbReference type="EMBL" id="SDMR01000003">
    <property type="protein sequence ID" value="TBT95741.1"/>
    <property type="molecule type" value="Genomic_DNA"/>
</dbReference>
<gene>
    <name evidence="2" type="ORF">ET996_04685</name>
</gene>
<feature type="region of interest" description="Disordered" evidence="1">
    <location>
        <begin position="148"/>
        <end position="180"/>
    </location>
</feature>
<evidence type="ECO:0000313" key="2">
    <source>
        <dbReference type="EMBL" id="TBT95741.1"/>
    </source>
</evidence>
<organism evidence="2 3">
    <name type="scientific">Propioniciclava tarda</name>
    <dbReference type="NCBI Taxonomy" id="433330"/>
    <lineage>
        <taxon>Bacteria</taxon>
        <taxon>Bacillati</taxon>
        <taxon>Actinomycetota</taxon>
        <taxon>Actinomycetes</taxon>
        <taxon>Propionibacteriales</taxon>
        <taxon>Propionibacteriaceae</taxon>
        <taxon>Propioniciclava</taxon>
    </lineage>
</organism>
<sequence>MLHALHLAALDASVEVRFVGPATQLLLGAAERAWSRCLAEGPRAPARVAEPLEVFVPAPGPASVGAPGNPGLGQAMALQRLTQDVTRRLIAAQVGRLLMLHAGAVSHPVTGESLVFVAPGGTGKTTLARTLGRRYGYLTDETVGIDDSGRVHQYPKPLSLRVPGGGQKEEASPDDLGLARAHPEPTVRRVILLDRPPGHAGAPDIVDLSTLDAVEQILPETSSLSRLPQPLRRLADLADRWGPVLRCSYAEADDLVPLAADLIGDVA</sequence>